<dbReference type="Gene3D" id="1.10.12.10">
    <property type="entry name" value="Lyase 2-enoyl-coa Hydratase, Chain A, domain 2"/>
    <property type="match status" value="1"/>
</dbReference>
<evidence type="ECO:0000256" key="4">
    <source>
        <dbReference type="ARBA" id="ARBA00023717"/>
    </source>
</evidence>
<evidence type="ECO:0000256" key="5">
    <source>
        <dbReference type="RuleBase" id="RU003707"/>
    </source>
</evidence>
<organism evidence="6 7">
    <name type="scientific">Pseudonocardia ailaonensis</name>
    <dbReference type="NCBI Taxonomy" id="367279"/>
    <lineage>
        <taxon>Bacteria</taxon>
        <taxon>Bacillati</taxon>
        <taxon>Actinomycetota</taxon>
        <taxon>Actinomycetes</taxon>
        <taxon>Pseudonocardiales</taxon>
        <taxon>Pseudonocardiaceae</taxon>
        <taxon>Pseudonocardia</taxon>
    </lineage>
</organism>
<evidence type="ECO:0000256" key="2">
    <source>
        <dbReference type="ARBA" id="ARBA00023239"/>
    </source>
</evidence>
<evidence type="ECO:0000313" key="6">
    <source>
        <dbReference type="EMBL" id="GAA1862630.1"/>
    </source>
</evidence>
<dbReference type="InterPro" id="IPR014748">
    <property type="entry name" value="Enoyl-CoA_hydra_C"/>
</dbReference>
<gene>
    <name evidence="6" type="ORF">GCM10009836_48670</name>
</gene>
<dbReference type="PANTHER" id="PTHR11941">
    <property type="entry name" value="ENOYL-COA HYDRATASE-RELATED"/>
    <property type="match status" value="1"/>
</dbReference>
<name>A0ABN2NG26_9PSEU</name>
<comment type="catalytic activity">
    <reaction evidence="3">
        <text>a (3S)-3-hydroxyacyl-CoA = a (2E)-enoyl-CoA + H2O</text>
        <dbReference type="Rhea" id="RHEA:16105"/>
        <dbReference type="ChEBI" id="CHEBI:15377"/>
        <dbReference type="ChEBI" id="CHEBI:57318"/>
        <dbReference type="ChEBI" id="CHEBI:58856"/>
        <dbReference type="EC" id="4.2.1.17"/>
    </reaction>
</comment>
<dbReference type="Proteomes" id="UP001500449">
    <property type="component" value="Unassembled WGS sequence"/>
</dbReference>
<comment type="caution">
    <text evidence="6">The sequence shown here is derived from an EMBL/GenBank/DDBJ whole genome shotgun (WGS) entry which is preliminary data.</text>
</comment>
<evidence type="ECO:0000256" key="1">
    <source>
        <dbReference type="ARBA" id="ARBA00005254"/>
    </source>
</evidence>
<evidence type="ECO:0000256" key="3">
    <source>
        <dbReference type="ARBA" id="ARBA00023709"/>
    </source>
</evidence>
<proteinExistence type="inferred from homology"/>
<sequence>MTSTEPTTRPTVRGEITLSHSHQGLVTTILIDRAAKLNALTLELLADLDACLDQVAASTARVVVVRTAGSRVFCVGADIGVFSQLAASDMWRRWISVGHRVFDRLARLPQPTIAVLDGLAVGGGLELALACDLRIADQNATFGLPENGLGTVPGWGGTARLTAAVGAARAKELIFTRRQVDAHTAEAWGMVNRVTFGALDEEVDGYVADMLGSAPIAQQVTKQLIDAAVAGAPAAVLEGIASGFTAHTDDFAEGVRAFLDKRAPAFRAG</sequence>
<dbReference type="Gene3D" id="3.90.226.10">
    <property type="entry name" value="2-enoyl-CoA Hydratase, Chain A, domain 1"/>
    <property type="match status" value="1"/>
</dbReference>
<dbReference type="CDD" id="cd06558">
    <property type="entry name" value="crotonase-like"/>
    <property type="match status" value="1"/>
</dbReference>
<dbReference type="EMBL" id="BAAAQK010000018">
    <property type="protein sequence ID" value="GAA1862630.1"/>
    <property type="molecule type" value="Genomic_DNA"/>
</dbReference>
<dbReference type="InterPro" id="IPR001753">
    <property type="entry name" value="Enoyl-CoA_hydra/iso"/>
</dbReference>
<keyword evidence="2" id="KW-0456">Lyase</keyword>
<dbReference type="PANTHER" id="PTHR11941:SF54">
    <property type="entry name" value="ENOYL-COA HYDRATASE, MITOCHONDRIAL"/>
    <property type="match status" value="1"/>
</dbReference>
<evidence type="ECO:0000313" key="7">
    <source>
        <dbReference type="Proteomes" id="UP001500449"/>
    </source>
</evidence>
<keyword evidence="7" id="KW-1185">Reference proteome</keyword>
<dbReference type="Pfam" id="PF00378">
    <property type="entry name" value="ECH_1"/>
    <property type="match status" value="1"/>
</dbReference>
<accession>A0ABN2NG26</accession>
<dbReference type="SUPFAM" id="SSF52096">
    <property type="entry name" value="ClpP/crotonase"/>
    <property type="match status" value="1"/>
</dbReference>
<dbReference type="RefSeq" id="WP_344421369.1">
    <property type="nucleotide sequence ID" value="NZ_BAAAQK010000018.1"/>
</dbReference>
<reference evidence="6 7" key="1">
    <citation type="journal article" date="2019" name="Int. J. Syst. Evol. Microbiol.">
        <title>The Global Catalogue of Microorganisms (GCM) 10K type strain sequencing project: providing services to taxonomists for standard genome sequencing and annotation.</title>
        <authorList>
            <consortium name="The Broad Institute Genomics Platform"/>
            <consortium name="The Broad Institute Genome Sequencing Center for Infectious Disease"/>
            <person name="Wu L."/>
            <person name="Ma J."/>
        </authorList>
    </citation>
    <scope>NUCLEOTIDE SEQUENCE [LARGE SCALE GENOMIC DNA]</scope>
    <source>
        <strain evidence="6 7">JCM 16009</strain>
    </source>
</reference>
<comment type="catalytic activity">
    <reaction evidence="4">
        <text>a 4-saturated-(3S)-3-hydroxyacyl-CoA = a (3E)-enoyl-CoA + H2O</text>
        <dbReference type="Rhea" id="RHEA:20724"/>
        <dbReference type="ChEBI" id="CHEBI:15377"/>
        <dbReference type="ChEBI" id="CHEBI:58521"/>
        <dbReference type="ChEBI" id="CHEBI:137480"/>
        <dbReference type="EC" id="4.2.1.17"/>
    </reaction>
</comment>
<comment type="similarity">
    <text evidence="1 5">Belongs to the enoyl-CoA hydratase/isomerase family.</text>
</comment>
<dbReference type="PROSITE" id="PS00166">
    <property type="entry name" value="ENOYL_COA_HYDRATASE"/>
    <property type="match status" value="1"/>
</dbReference>
<dbReference type="InterPro" id="IPR029045">
    <property type="entry name" value="ClpP/crotonase-like_dom_sf"/>
</dbReference>
<dbReference type="InterPro" id="IPR018376">
    <property type="entry name" value="Enoyl-CoA_hyd/isom_CS"/>
</dbReference>
<protein>
    <submittedName>
        <fullName evidence="6">Enoyl-CoA hydratase/isomerase family protein</fullName>
    </submittedName>
</protein>